<comment type="caution">
    <text evidence="5">The sequence shown here is derived from an EMBL/GenBank/DDBJ whole genome shotgun (WGS) entry which is preliminary data.</text>
</comment>
<evidence type="ECO:0000256" key="3">
    <source>
        <dbReference type="PROSITE-ProRule" id="PRU00409"/>
    </source>
</evidence>
<evidence type="ECO:0000313" key="6">
    <source>
        <dbReference type="Proteomes" id="UP000598820"/>
    </source>
</evidence>
<protein>
    <submittedName>
        <fullName evidence="5">ATP-grasp domain-containing protein</fullName>
    </submittedName>
</protein>
<keyword evidence="2" id="KW-0436">Ligase</keyword>
<gene>
    <name evidence="5" type="ORF">IC229_02415</name>
</gene>
<name>A0A926XTU2_9BACT</name>
<dbReference type="GO" id="GO:0005524">
    <property type="term" value="F:ATP binding"/>
    <property type="evidence" value="ECO:0007669"/>
    <property type="project" value="UniProtKB-UniRule"/>
</dbReference>
<dbReference type="Gene3D" id="3.30.470.20">
    <property type="entry name" value="ATP-grasp fold, B domain"/>
    <property type="match status" value="1"/>
</dbReference>
<dbReference type="AlphaFoldDB" id="A0A926XTU2"/>
<dbReference type="Gene3D" id="3.30.1490.20">
    <property type="entry name" value="ATP-grasp fold, A domain"/>
    <property type="match status" value="1"/>
</dbReference>
<organism evidence="5 6">
    <name type="scientific">Spirosoma profusum</name>
    <dbReference type="NCBI Taxonomy" id="2771354"/>
    <lineage>
        <taxon>Bacteria</taxon>
        <taxon>Pseudomonadati</taxon>
        <taxon>Bacteroidota</taxon>
        <taxon>Cytophagia</taxon>
        <taxon>Cytophagales</taxon>
        <taxon>Cytophagaceae</taxon>
        <taxon>Spirosoma</taxon>
    </lineage>
</organism>
<dbReference type="Proteomes" id="UP000598820">
    <property type="component" value="Unassembled WGS sequence"/>
</dbReference>
<proteinExistence type="inferred from homology"/>
<comment type="similarity">
    <text evidence="1">Belongs to the D-alanine--D-alanine ligase family.</text>
</comment>
<reference evidence="5" key="1">
    <citation type="submission" date="2020-09" db="EMBL/GenBank/DDBJ databases">
        <authorList>
            <person name="Kim M.K."/>
        </authorList>
    </citation>
    <scope>NUCLEOTIDE SEQUENCE</scope>
    <source>
        <strain evidence="5">BT702</strain>
    </source>
</reference>
<dbReference type="PANTHER" id="PTHR23132:SF23">
    <property type="entry name" value="D-ALANINE--D-ALANINE LIGASE B"/>
    <property type="match status" value="1"/>
</dbReference>
<dbReference type="PANTHER" id="PTHR23132">
    <property type="entry name" value="D-ALANINE--D-ALANINE LIGASE"/>
    <property type="match status" value="1"/>
</dbReference>
<evidence type="ECO:0000313" key="5">
    <source>
        <dbReference type="EMBL" id="MBD2699475.1"/>
    </source>
</evidence>
<sequence>MTVGVLYQVNLPPLIDGIPKPMKPEGYADSGADIAFALNNANIKIVTPVVEPNSKIQTQWVFADTEEGICIALSKGANVLWLNTVLYSSHPIEKYLNQGGWVIGQDPVCVEKYDDKWQTNQLLKSHGLPIPHEYIINRSDKFQVQTIRDHFNQNFSFPFVVKPIRGRGSIGVTMVHNEQELNRILSFKLPSSEFGDAVILEHYLPGQELTITVMPPGNYSFKSKDQYYSDYWCLPPVKRFSHKNGVAPYNGTVAVIKNSQVLTDEEIEDSVIENLMFQCTKAAKLVEARAPIRIDCRQDVNGDYFLFDLNMKPNMTGSGRPGRENQESLSALAAKKIGWSYTELLLNILQQAWKR</sequence>
<dbReference type="PROSITE" id="PS50975">
    <property type="entry name" value="ATP_GRASP"/>
    <property type="match status" value="1"/>
</dbReference>
<dbReference type="SUPFAM" id="SSF56059">
    <property type="entry name" value="Glutathione synthetase ATP-binding domain-like"/>
    <property type="match status" value="1"/>
</dbReference>
<evidence type="ECO:0000256" key="1">
    <source>
        <dbReference type="ARBA" id="ARBA00010871"/>
    </source>
</evidence>
<dbReference type="InterPro" id="IPR011761">
    <property type="entry name" value="ATP-grasp"/>
</dbReference>
<dbReference type="InterPro" id="IPR013815">
    <property type="entry name" value="ATP_grasp_subdomain_1"/>
</dbReference>
<feature type="domain" description="ATP-grasp" evidence="4">
    <location>
        <begin position="120"/>
        <end position="350"/>
    </location>
</feature>
<dbReference type="InterPro" id="IPR011095">
    <property type="entry name" value="Dala_Dala_lig_C"/>
</dbReference>
<keyword evidence="3" id="KW-0547">Nucleotide-binding</keyword>
<dbReference type="GO" id="GO:0046872">
    <property type="term" value="F:metal ion binding"/>
    <property type="evidence" value="ECO:0007669"/>
    <property type="project" value="InterPro"/>
</dbReference>
<dbReference type="GO" id="GO:0008716">
    <property type="term" value="F:D-alanine-D-alanine ligase activity"/>
    <property type="evidence" value="ECO:0007669"/>
    <property type="project" value="InterPro"/>
</dbReference>
<dbReference type="EMBL" id="JACWZY010000002">
    <property type="protein sequence ID" value="MBD2699475.1"/>
    <property type="molecule type" value="Genomic_DNA"/>
</dbReference>
<keyword evidence="3" id="KW-0067">ATP-binding</keyword>
<dbReference type="Pfam" id="PF07478">
    <property type="entry name" value="Dala_Dala_lig_C"/>
    <property type="match status" value="1"/>
</dbReference>
<accession>A0A926XTU2</accession>
<evidence type="ECO:0000256" key="2">
    <source>
        <dbReference type="ARBA" id="ARBA00022598"/>
    </source>
</evidence>
<keyword evidence="6" id="KW-1185">Reference proteome</keyword>
<evidence type="ECO:0000259" key="4">
    <source>
        <dbReference type="PROSITE" id="PS50975"/>
    </source>
</evidence>